<dbReference type="InterPro" id="IPR051786">
    <property type="entry name" value="ASN_synthetase/amidase"/>
</dbReference>
<name>A0ABT2ZV82_9RHOB</name>
<keyword evidence="10" id="KW-1185">Reference proteome</keyword>
<proteinExistence type="inferred from homology"/>
<dbReference type="InterPro" id="IPR001962">
    <property type="entry name" value="Asn_synthase"/>
</dbReference>
<keyword evidence="5" id="KW-0067">ATP-binding</keyword>
<dbReference type="InterPro" id="IPR029055">
    <property type="entry name" value="Ntn_hydrolases_N"/>
</dbReference>
<dbReference type="PANTHER" id="PTHR43284">
    <property type="entry name" value="ASPARAGINE SYNTHETASE (GLUTAMINE-HYDROLYZING)"/>
    <property type="match status" value="1"/>
</dbReference>
<reference evidence="9 10" key="1">
    <citation type="submission" date="2022-10" db="EMBL/GenBank/DDBJ databases">
        <title>Sinirhodobacter sp. nov., isolated from ocean surface sediments.</title>
        <authorList>
            <person name="He W."/>
            <person name="Wang L."/>
            <person name="Zhang D.-F."/>
        </authorList>
    </citation>
    <scope>NUCLEOTIDE SEQUENCE [LARGE SCALE GENOMIC DNA]</scope>
    <source>
        <strain evidence="9 10">WL0115</strain>
    </source>
</reference>
<evidence type="ECO:0000256" key="4">
    <source>
        <dbReference type="ARBA" id="ARBA00022741"/>
    </source>
</evidence>
<dbReference type="PIRSF" id="PIRSF001589">
    <property type="entry name" value="Asn_synthetase_glu-h"/>
    <property type="match status" value="1"/>
</dbReference>
<evidence type="ECO:0000256" key="7">
    <source>
        <dbReference type="ARBA" id="ARBA00048741"/>
    </source>
</evidence>
<dbReference type="InterPro" id="IPR017932">
    <property type="entry name" value="GATase_2_dom"/>
</dbReference>
<dbReference type="CDD" id="cd00712">
    <property type="entry name" value="AsnB"/>
    <property type="match status" value="1"/>
</dbReference>
<organism evidence="9 10">
    <name type="scientific">Sedimentimonas flavescens</name>
    <dbReference type="NCBI Taxonomy" id="2851012"/>
    <lineage>
        <taxon>Bacteria</taxon>
        <taxon>Pseudomonadati</taxon>
        <taxon>Pseudomonadota</taxon>
        <taxon>Alphaproteobacteria</taxon>
        <taxon>Rhodobacterales</taxon>
        <taxon>Rhodobacter group</taxon>
        <taxon>Sedimentimonas</taxon>
    </lineage>
</organism>
<evidence type="ECO:0000256" key="1">
    <source>
        <dbReference type="ARBA" id="ARBA00005187"/>
    </source>
</evidence>
<comment type="similarity">
    <text evidence="2">Belongs to the asparagine synthetase family.</text>
</comment>
<protein>
    <recommendedName>
        <fullName evidence="3">asparagine synthase (glutamine-hydrolyzing)</fullName>
        <ecNumber evidence="3">6.3.5.4</ecNumber>
    </recommendedName>
</protein>
<dbReference type="PROSITE" id="PS51278">
    <property type="entry name" value="GATASE_TYPE_2"/>
    <property type="match status" value="1"/>
</dbReference>
<dbReference type="EC" id="6.3.5.4" evidence="3"/>
<evidence type="ECO:0000256" key="2">
    <source>
        <dbReference type="ARBA" id="ARBA00005752"/>
    </source>
</evidence>
<comment type="caution">
    <text evidence="9">The sequence shown here is derived from an EMBL/GenBank/DDBJ whole genome shotgun (WGS) entry which is preliminary data.</text>
</comment>
<dbReference type="EMBL" id="JAOWKW010000001">
    <property type="protein sequence ID" value="MCV2877658.1"/>
    <property type="molecule type" value="Genomic_DNA"/>
</dbReference>
<dbReference type="Gene3D" id="3.40.50.620">
    <property type="entry name" value="HUPs"/>
    <property type="match status" value="2"/>
</dbReference>
<comment type="pathway">
    <text evidence="1">Amino-acid biosynthesis; L-asparagine biosynthesis; L-asparagine from L-aspartate (L-Gln route): step 1/1.</text>
</comment>
<evidence type="ECO:0000256" key="3">
    <source>
        <dbReference type="ARBA" id="ARBA00012737"/>
    </source>
</evidence>
<keyword evidence="4" id="KW-0547">Nucleotide-binding</keyword>
<dbReference type="RefSeq" id="WP_263846942.1">
    <property type="nucleotide sequence ID" value="NZ_JAOWKW010000001.1"/>
</dbReference>
<evidence type="ECO:0000256" key="5">
    <source>
        <dbReference type="ARBA" id="ARBA00022840"/>
    </source>
</evidence>
<evidence type="ECO:0000313" key="9">
    <source>
        <dbReference type="EMBL" id="MCV2877658.1"/>
    </source>
</evidence>
<evidence type="ECO:0000256" key="6">
    <source>
        <dbReference type="ARBA" id="ARBA00022962"/>
    </source>
</evidence>
<dbReference type="InterPro" id="IPR014729">
    <property type="entry name" value="Rossmann-like_a/b/a_fold"/>
</dbReference>
<dbReference type="Pfam" id="PF00733">
    <property type="entry name" value="Asn_synthase"/>
    <property type="match status" value="1"/>
</dbReference>
<dbReference type="Gene3D" id="3.60.20.10">
    <property type="entry name" value="Glutamine Phosphoribosylpyrophosphate, subunit 1, domain 1"/>
    <property type="match status" value="1"/>
</dbReference>
<gene>
    <name evidence="9" type="ORF">OE699_02235</name>
</gene>
<dbReference type="SUPFAM" id="SSF56235">
    <property type="entry name" value="N-terminal nucleophile aminohydrolases (Ntn hydrolases)"/>
    <property type="match status" value="1"/>
</dbReference>
<feature type="domain" description="Glutamine amidotransferase type-2" evidence="8">
    <location>
        <begin position="2"/>
        <end position="214"/>
    </location>
</feature>
<dbReference type="CDD" id="cd01991">
    <property type="entry name" value="Asn_synthase_B_C"/>
    <property type="match status" value="1"/>
</dbReference>
<dbReference type="Proteomes" id="UP001526166">
    <property type="component" value="Unassembled WGS sequence"/>
</dbReference>
<dbReference type="SUPFAM" id="SSF52402">
    <property type="entry name" value="Adenine nucleotide alpha hydrolases-like"/>
    <property type="match status" value="1"/>
</dbReference>
<keyword evidence="6" id="KW-0315">Glutamine amidotransferase</keyword>
<comment type="catalytic activity">
    <reaction evidence="7">
        <text>L-aspartate + L-glutamine + ATP + H2O = L-asparagine + L-glutamate + AMP + diphosphate + H(+)</text>
        <dbReference type="Rhea" id="RHEA:12228"/>
        <dbReference type="ChEBI" id="CHEBI:15377"/>
        <dbReference type="ChEBI" id="CHEBI:15378"/>
        <dbReference type="ChEBI" id="CHEBI:29985"/>
        <dbReference type="ChEBI" id="CHEBI:29991"/>
        <dbReference type="ChEBI" id="CHEBI:30616"/>
        <dbReference type="ChEBI" id="CHEBI:33019"/>
        <dbReference type="ChEBI" id="CHEBI:58048"/>
        <dbReference type="ChEBI" id="CHEBI:58359"/>
        <dbReference type="ChEBI" id="CHEBI:456215"/>
        <dbReference type="EC" id="6.3.5.4"/>
    </reaction>
</comment>
<sequence>MSGLAAYISLNGSPADANKLDRTLSLMASRGPDGVHVAAAGTVVMGYCKLATTPEAVAEVQPLKHSETGCRLIADIRLDNRDELIGSLALQHVAKTLSDAELLLEAWLRWGEGCLGRMLGDFAFVLWDPRRQTLFCARDPIGVRQLIYTYLPGKFFACATSPRALSRLPGLDPPLNRDRLADALIDLEAADISSTFYKGLYRLPPAHFLKVNAHGMELRRYWELVQPPPLRLSSDHEYAEAFYEVLAAAVRHRLRAPSNGSVGAMLSGGMDSGAVCAVASNLLSATGERLKTFSAVGPDRETCVETRTIHEALTMPGIDAHLVDYSRPEEWISGVRGNLEQLEEPFDFHANLLRAVYLEGRRSGARIMLDGGGGDIVLDYGRMLERHFMTGRWKVLWRDTRQLNAYFGIRAFSRHDELFQVMRSALLPKWARQIRWRYGPSHSLSPHWAILDLFAHEVGLIDRLRQRRAASAAAPRGFLASRRFEILGLKPIVGRERYDRIAASCGLEARDPYTDLDLIRFCLSLPAEQLQSGGWTKLVQRRAMDGLLPDGVRWRLGKEHLGWLFTQEVWNAARGWDDARDRHRPFLESMVRPQTLRGNYSAADAAKGLKADRAFAASLAVFLSAEQMCRGD</sequence>
<dbReference type="Pfam" id="PF13537">
    <property type="entry name" value="GATase_7"/>
    <property type="match status" value="1"/>
</dbReference>
<dbReference type="PANTHER" id="PTHR43284:SF1">
    <property type="entry name" value="ASPARAGINE SYNTHETASE"/>
    <property type="match status" value="1"/>
</dbReference>
<evidence type="ECO:0000313" key="10">
    <source>
        <dbReference type="Proteomes" id="UP001526166"/>
    </source>
</evidence>
<dbReference type="InterPro" id="IPR006426">
    <property type="entry name" value="Asn_synth_AEB"/>
</dbReference>
<accession>A0ABT2ZV82</accession>
<dbReference type="InterPro" id="IPR033738">
    <property type="entry name" value="AsnB_N"/>
</dbReference>
<evidence type="ECO:0000259" key="8">
    <source>
        <dbReference type="PROSITE" id="PS51278"/>
    </source>
</evidence>